<sequence>MCQSTDVDVRMGKVPLVILVLDNHRLAYQRGFGGCQEDVVRLMAPNGLDRMFPGAPKVVWSAMKRVTHGSTRVLLYPLLQHVCRGGVASTSAVGKGKKGSQTREGNKKRGQLMEWVEKTFFDRLNKLFVISSSERHHQTLLADRNLLAVVRESQSYVISILPRLAPKVLVPSEHHILKDLIFYEEARAIDTMHRDYPLVNIYSNNIYYSRKVKFLVVEALLSIMGWFIKGGLSIGFFMSNMTSEVSLSGLTDNLYNRVFMNLERCKCGCKA</sequence>
<evidence type="ECO:0000256" key="1">
    <source>
        <dbReference type="SAM" id="MobiDB-lite"/>
    </source>
</evidence>
<evidence type="ECO:0000313" key="3">
    <source>
        <dbReference type="EMBL" id="CAN77313.1"/>
    </source>
</evidence>
<gene>
    <name evidence="3" type="ORF">VITISV_008040</name>
</gene>
<dbReference type="EMBL" id="AM472325">
    <property type="protein sequence ID" value="CAN77313.1"/>
    <property type="molecule type" value="Genomic_DNA"/>
</dbReference>
<accession>A5BV57</accession>
<evidence type="ECO:0000256" key="2">
    <source>
        <dbReference type="SAM" id="Phobius"/>
    </source>
</evidence>
<reference evidence="3" key="1">
    <citation type="journal article" date="2007" name="PLoS ONE">
        <title>The first genome sequence of an elite grapevine cultivar (Pinot noir Vitis vinifera L.): coping with a highly heterozygous genome.</title>
        <authorList>
            <person name="Velasco R."/>
            <person name="Zharkikh A."/>
            <person name="Troggio M."/>
            <person name="Cartwright D.A."/>
            <person name="Cestaro A."/>
            <person name="Pruss D."/>
            <person name="Pindo M."/>
            <person name="FitzGerald L.M."/>
            <person name="Vezzulli S."/>
            <person name="Reid J."/>
            <person name="Malacarne G."/>
            <person name="Iliev D."/>
            <person name="Coppola G."/>
            <person name="Wardell B."/>
            <person name="Micheletti D."/>
            <person name="Macalma T."/>
            <person name="Facci M."/>
            <person name="Mitchell J.T."/>
            <person name="Perazzolli M."/>
            <person name="Eldredge G."/>
            <person name="Gatto P."/>
            <person name="Oyzerski R."/>
            <person name="Moretto M."/>
            <person name="Gutin N."/>
            <person name="Stefanini M."/>
            <person name="Chen Y."/>
            <person name="Segala C."/>
            <person name="Davenport C."/>
            <person name="Dematte L."/>
            <person name="Mraz A."/>
            <person name="Battilana J."/>
            <person name="Stormo K."/>
            <person name="Costa F."/>
            <person name="Tao Q."/>
            <person name="Si-Ammour A."/>
            <person name="Harkins T."/>
            <person name="Lackey A."/>
            <person name="Perbost C."/>
            <person name="Taillon B."/>
            <person name="Stella A."/>
            <person name="Solovyev V."/>
            <person name="Fawcett J.A."/>
            <person name="Sterck L."/>
            <person name="Vandepoele K."/>
            <person name="Grando S.M."/>
            <person name="Toppo S."/>
            <person name="Moser C."/>
            <person name="Lanchbury J."/>
            <person name="Bogden R."/>
            <person name="Skolnick M."/>
            <person name="Sgaramella V."/>
            <person name="Bhatnagar S.K."/>
            <person name="Fontana P."/>
            <person name="Gutin A."/>
            <person name="Van de Peer Y."/>
            <person name="Salamini F."/>
            <person name="Viola R."/>
        </authorList>
    </citation>
    <scope>NUCLEOTIDE SEQUENCE</scope>
</reference>
<feature type="region of interest" description="Disordered" evidence="1">
    <location>
        <begin position="89"/>
        <end position="108"/>
    </location>
</feature>
<dbReference type="AlphaFoldDB" id="A5BV57"/>
<proteinExistence type="predicted"/>
<feature type="compositionally biased region" description="Basic residues" evidence="1">
    <location>
        <begin position="95"/>
        <end position="108"/>
    </location>
</feature>
<keyword evidence="2" id="KW-1133">Transmembrane helix</keyword>
<name>A5BV57_VITVI</name>
<keyword evidence="2" id="KW-0472">Membrane</keyword>
<protein>
    <submittedName>
        <fullName evidence="3">Uncharacterized protein</fullName>
    </submittedName>
</protein>
<organism evidence="3">
    <name type="scientific">Vitis vinifera</name>
    <name type="common">Grape</name>
    <dbReference type="NCBI Taxonomy" id="29760"/>
    <lineage>
        <taxon>Eukaryota</taxon>
        <taxon>Viridiplantae</taxon>
        <taxon>Streptophyta</taxon>
        <taxon>Embryophyta</taxon>
        <taxon>Tracheophyta</taxon>
        <taxon>Spermatophyta</taxon>
        <taxon>Magnoliopsida</taxon>
        <taxon>eudicotyledons</taxon>
        <taxon>Gunneridae</taxon>
        <taxon>Pentapetalae</taxon>
        <taxon>rosids</taxon>
        <taxon>Vitales</taxon>
        <taxon>Vitaceae</taxon>
        <taxon>Viteae</taxon>
        <taxon>Vitis</taxon>
    </lineage>
</organism>
<feature type="transmembrane region" description="Helical" evidence="2">
    <location>
        <begin position="214"/>
        <end position="238"/>
    </location>
</feature>
<keyword evidence="2" id="KW-0812">Transmembrane</keyword>